<dbReference type="Gene3D" id="1.25.40.10">
    <property type="entry name" value="Tetratricopeptide repeat domain"/>
    <property type="match status" value="1"/>
</dbReference>
<keyword evidence="2" id="KW-0812">Transmembrane</keyword>
<feature type="signal peptide" evidence="3">
    <location>
        <begin position="1"/>
        <end position="35"/>
    </location>
</feature>
<evidence type="ECO:0000313" key="4">
    <source>
        <dbReference type="EMBL" id="WXB17563.1"/>
    </source>
</evidence>
<evidence type="ECO:0008006" key="6">
    <source>
        <dbReference type="Google" id="ProtNLM"/>
    </source>
</evidence>
<evidence type="ECO:0000256" key="2">
    <source>
        <dbReference type="SAM" id="Phobius"/>
    </source>
</evidence>
<sequence length="393" mass="41064">MKTHTMQAAFARRRSVSAALIVALTPMLLATPAFAQSDEASTKAARARFQEGVEFYDKKQYENARAAFLQAYALRKHPAVLLNLAQSCLRSGHPMESVKYFQQFMRESTSITPAQRSDAEKGLAEARTKLGRLEISAPTGAEISVDGNVIGTAPLSEAIDVEPATHMIRAKLSDGTTDTKSVTPGPGDKLKILFAPPAEQPAAAPVPAPVPTTPPPSQPPPAAATPPQLDAPPDSGAPGAQITEEPKRDTTTGRMSLVPAYVGFGVGAAGLATAVAFYFFKKSAQDAADEAAADITKNGGTRGTCVSTDPTVIARFGATCNSLRDNNDKVDTNATVGNIALGVGIAGAVFGGVWFFVAKKKNASAEKAPTTGFIRPVPMVFSDTKGFGLEGAF</sequence>
<dbReference type="RefSeq" id="WP_394827197.1">
    <property type="nucleotide sequence ID" value="NZ_CP089984.1"/>
</dbReference>
<evidence type="ECO:0000256" key="1">
    <source>
        <dbReference type="SAM" id="MobiDB-lite"/>
    </source>
</evidence>
<feature type="transmembrane region" description="Helical" evidence="2">
    <location>
        <begin position="336"/>
        <end position="357"/>
    </location>
</feature>
<dbReference type="EMBL" id="CP089984">
    <property type="protein sequence ID" value="WXB17563.1"/>
    <property type="molecule type" value="Genomic_DNA"/>
</dbReference>
<keyword evidence="5" id="KW-1185">Reference proteome</keyword>
<dbReference type="Proteomes" id="UP001370348">
    <property type="component" value="Chromosome"/>
</dbReference>
<proteinExistence type="predicted"/>
<evidence type="ECO:0000256" key="3">
    <source>
        <dbReference type="SAM" id="SignalP"/>
    </source>
</evidence>
<reference evidence="4 5" key="1">
    <citation type="submission" date="2021-12" db="EMBL/GenBank/DDBJ databases">
        <title>Discovery of the Pendulisporaceae a myxobacterial family with distinct sporulation behavior and unique specialized metabolism.</title>
        <authorList>
            <person name="Garcia R."/>
            <person name="Popoff A."/>
            <person name="Bader C.D."/>
            <person name="Loehr J."/>
            <person name="Walesch S."/>
            <person name="Walt C."/>
            <person name="Boldt J."/>
            <person name="Bunk B."/>
            <person name="Haeckl F.J.F.P.J."/>
            <person name="Gunesch A.P."/>
            <person name="Birkelbach J."/>
            <person name="Nuebel U."/>
            <person name="Pietschmann T."/>
            <person name="Bach T."/>
            <person name="Mueller R."/>
        </authorList>
    </citation>
    <scope>NUCLEOTIDE SEQUENCE [LARGE SCALE GENOMIC DNA]</scope>
    <source>
        <strain evidence="4 5">MSr11954</strain>
    </source>
</reference>
<evidence type="ECO:0000313" key="5">
    <source>
        <dbReference type="Proteomes" id="UP001370348"/>
    </source>
</evidence>
<keyword evidence="2" id="KW-1133">Transmembrane helix</keyword>
<organism evidence="4 5">
    <name type="scientific">Pendulispora albinea</name>
    <dbReference type="NCBI Taxonomy" id="2741071"/>
    <lineage>
        <taxon>Bacteria</taxon>
        <taxon>Pseudomonadati</taxon>
        <taxon>Myxococcota</taxon>
        <taxon>Myxococcia</taxon>
        <taxon>Myxococcales</taxon>
        <taxon>Sorangiineae</taxon>
        <taxon>Pendulisporaceae</taxon>
        <taxon>Pendulispora</taxon>
    </lineage>
</organism>
<feature type="region of interest" description="Disordered" evidence="1">
    <location>
        <begin position="199"/>
        <end position="251"/>
    </location>
</feature>
<feature type="chain" id="PRO_5047314680" description="PEGA domain-containing protein" evidence="3">
    <location>
        <begin position="36"/>
        <end position="393"/>
    </location>
</feature>
<accession>A0ABZ2M5L3</accession>
<feature type="compositionally biased region" description="Pro residues" evidence="1">
    <location>
        <begin position="204"/>
        <end position="224"/>
    </location>
</feature>
<keyword evidence="3" id="KW-0732">Signal</keyword>
<dbReference type="InterPro" id="IPR011990">
    <property type="entry name" value="TPR-like_helical_dom_sf"/>
</dbReference>
<dbReference type="SUPFAM" id="SSF48452">
    <property type="entry name" value="TPR-like"/>
    <property type="match status" value="1"/>
</dbReference>
<keyword evidence="2" id="KW-0472">Membrane</keyword>
<name>A0ABZ2M5L3_9BACT</name>
<gene>
    <name evidence="4" type="ORF">LZC94_09830</name>
</gene>
<protein>
    <recommendedName>
        <fullName evidence="6">PEGA domain-containing protein</fullName>
    </recommendedName>
</protein>